<feature type="domain" description="Mycothiol-dependent maleylpyruvate isomerase metal-binding" evidence="2">
    <location>
        <begin position="19"/>
        <end position="136"/>
    </location>
</feature>
<reference evidence="3 4" key="1">
    <citation type="submission" date="2019-03" db="EMBL/GenBank/DDBJ databases">
        <title>Draft genome sequences of novel Actinobacteria.</title>
        <authorList>
            <person name="Sahin N."/>
            <person name="Ay H."/>
            <person name="Saygin H."/>
        </authorList>
    </citation>
    <scope>NUCLEOTIDE SEQUENCE [LARGE SCALE GENOMIC DNA]</scope>
    <source>
        <strain evidence="3 4">16K404</strain>
    </source>
</reference>
<dbReference type="InterPro" id="IPR017520">
    <property type="entry name" value="CHP03086"/>
</dbReference>
<dbReference type="EMBL" id="SMKV01000008">
    <property type="protein sequence ID" value="TDC94041.1"/>
    <property type="molecule type" value="Genomic_DNA"/>
</dbReference>
<dbReference type="RefSeq" id="WP_132621365.1">
    <property type="nucleotide sequence ID" value="NZ_SMKV01000008.1"/>
</dbReference>
<proteinExistence type="predicted"/>
<gene>
    <name evidence="3" type="ORF">E1161_08505</name>
</gene>
<dbReference type="Proteomes" id="UP000294744">
    <property type="component" value="Unassembled WGS sequence"/>
</dbReference>
<dbReference type="Gene3D" id="1.20.120.450">
    <property type="entry name" value="dinb family like domain"/>
    <property type="match status" value="1"/>
</dbReference>
<dbReference type="NCBIfam" id="TIGR03086">
    <property type="entry name" value="TIGR03086 family metal-binding protein"/>
    <property type="match status" value="1"/>
</dbReference>
<name>A0A4R4UPV8_9PSEU</name>
<dbReference type="NCBIfam" id="TIGR03083">
    <property type="entry name" value="maleylpyruvate isomerase family mycothiol-dependent enzyme"/>
    <property type="match status" value="1"/>
</dbReference>
<dbReference type="AlphaFoldDB" id="A0A4R4UPV8"/>
<dbReference type="SUPFAM" id="SSF109854">
    <property type="entry name" value="DinB/YfiT-like putative metalloenzymes"/>
    <property type="match status" value="1"/>
</dbReference>
<feature type="region of interest" description="Disordered" evidence="1">
    <location>
        <begin position="167"/>
        <end position="195"/>
    </location>
</feature>
<protein>
    <submittedName>
        <fullName evidence="3">TIGR03086 family protein</fullName>
    </submittedName>
</protein>
<evidence type="ECO:0000256" key="1">
    <source>
        <dbReference type="SAM" id="MobiDB-lite"/>
    </source>
</evidence>
<dbReference type="Pfam" id="PF11716">
    <property type="entry name" value="MDMPI_N"/>
    <property type="match status" value="1"/>
</dbReference>
<keyword evidence="4" id="KW-1185">Reference proteome</keyword>
<dbReference type="OrthoDB" id="5185819at2"/>
<evidence type="ECO:0000259" key="2">
    <source>
        <dbReference type="Pfam" id="PF11716"/>
    </source>
</evidence>
<evidence type="ECO:0000313" key="4">
    <source>
        <dbReference type="Proteomes" id="UP000294744"/>
    </source>
</evidence>
<accession>A0A4R4UPV8</accession>
<comment type="caution">
    <text evidence="3">The sequence shown here is derived from an EMBL/GenBank/DDBJ whole genome shotgun (WGS) entry which is preliminary data.</text>
</comment>
<dbReference type="InterPro" id="IPR024344">
    <property type="entry name" value="MDMPI_metal-binding"/>
</dbReference>
<organism evidence="3 4">
    <name type="scientific">Saccharopolyspora aridisoli</name>
    <dbReference type="NCBI Taxonomy" id="2530385"/>
    <lineage>
        <taxon>Bacteria</taxon>
        <taxon>Bacillati</taxon>
        <taxon>Actinomycetota</taxon>
        <taxon>Actinomycetes</taxon>
        <taxon>Pseudonocardiales</taxon>
        <taxon>Pseudonocardiaceae</taxon>
        <taxon>Saccharopolyspora</taxon>
    </lineage>
</organism>
<dbReference type="GO" id="GO:0046872">
    <property type="term" value="F:metal ion binding"/>
    <property type="evidence" value="ECO:0007669"/>
    <property type="project" value="InterPro"/>
</dbReference>
<sequence>MQKREPVTGSELVGLLEGAFEATSAVLQAVPSQRFGNPSPCDGWTAGQVGSHLVGGARYFGQVAAGQATGLPAEDPRIPVDEVATAFAEAARLNLAAFSRPGVLDQQLPFAFGPTPGWVVANISLSEAVIHGWDLARAVDLPYSPDDAAVDAVMRFQSQSSEDELRTGGMFGAATSAPQDASPFEELLAFTGREP</sequence>
<dbReference type="InterPro" id="IPR034660">
    <property type="entry name" value="DinB/YfiT-like"/>
</dbReference>
<evidence type="ECO:0000313" key="3">
    <source>
        <dbReference type="EMBL" id="TDC94041.1"/>
    </source>
</evidence>
<dbReference type="InterPro" id="IPR017517">
    <property type="entry name" value="Maleyloyr_isom"/>
</dbReference>